<feature type="compositionally biased region" description="Polar residues" evidence="2">
    <location>
        <begin position="1849"/>
        <end position="1865"/>
    </location>
</feature>
<feature type="compositionally biased region" description="Polar residues" evidence="2">
    <location>
        <begin position="33"/>
        <end position="49"/>
    </location>
</feature>
<dbReference type="Proteomes" id="UP001438707">
    <property type="component" value="Unassembled WGS sequence"/>
</dbReference>
<feature type="compositionally biased region" description="Pro residues" evidence="2">
    <location>
        <begin position="174"/>
        <end position="183"/>
    </location>
</feature>
<feature type="compositionally biased region" description="Polar residues" evidence="2">
    <location>
        <begin position="116"/>
        <end position="126"/>
    </location>
</feature>
<feature type="compositionally biased region" description="Low complexity" evidence="2">
    <location>
        <begin position="1246"/>
        <end position="1258"/>
    </location>
</feature>
<dbReference type="InterPro" id="IPR049730">
    <property type="entry name" value="SNF2/RAD54-like_C"/>
</dbReference>
<organism evidence="5 6">
    <name type="scientific">Apatococcus lobatus</name>
    <dbReference type="NCBI Taxonomy" id="904363"/>
    <lineage>
        <taxon>Eukaryota</taxon>
        <taxon>Viridiplantae</taxon>
        <taxon>Chlorophyta</taxon>
        <taxon>core chlorophytes</taxon>
        <taxon>Trebouxiophyceae</taxon>
        <taxon>Chlorellales</taxon>
        <taxon>Chlorellaceae</taxon>
        <taxon>Apatococcus</taxon>
    </lineage>
</organism>
<keyword evidence="1" id="KW-0378">Hydrolase</keyword>
<feature type="domain" description="Helicase C-terminal" evidence="4">
    <location>
        <begin position="1050"/>
        <end position="1216"/>
    </location>
</feature>
<dbReference type="InterPro" id="IPR038718">
    <property type="entry name" value="SNF2-like_sf"/>
</dbReference>
<dbReference type="PANTHER" id="PTHR45766">
    <property type="entry name" value="DNA ANNEALING HELICASE AND ENDONUCLEASE ZRANB3 FAMILY MEMBER"/>
    <property type="match status" value="1"/>
</dbReference>
<feature type="domain" description="Helicase ATP-binding" evidence="3">
    <location>
        <begin position="703"/>
        <end position="887"/>
    </location>
</feature>
<feature type="region of interest" description="Disordered" evidence="2">
    <location>
        <begin position="1723"/>
        <end position="1763"/>
    </location>
</feature>
<dbReference type="Gene3D" id="1.10.30.50">
    <property type="match status" value="1"/>
</dbReference>
<dbReference type="InterPro" id="IPR001650">
    <property type="entry name" value="Helicase_C-like"/>
</dbReference>
<feature type="compositionally biased region" description="Basic and acidic residues" evidence="2">
    <location>
        <begin position="1784"/>
        <end position="1799"/>
    </location>
</feature>
<keyword evidence="6" id="KW-1185">Reference proteome</keyword>
<feature type="region of interest" description="Disordered" evidence="2">
    <location>
        <begin position="278"/>
        <end position="325"/>
    </location>
</feature>
<dbReference type="GO" id="GO:0043596">
    <property type="term" value="C:nuclear replication fork"/>
    <property type="evidence" value="ECO:0007669"/>
    <property type="project" value="TreeGrafter"/>
</dbReference>
<evidence type="ECO:0000313" key="6">
    <source>
        <dbReference type="Proteomes" id="UP001438707"/>
    </source>
</evidence>
<feature type="compositionally biased region" description="Low complexity" evidence="2">
    <location>
        <begin position="1903"/>
        <end position="1916"/>
    </location>
</feature>
<feature type="compositionally biased region" description="Basic residues" evidence="2">
    <location>
        <begin position="1671"/>
        <end position="1680"/>
    </location>
</feature>
<accession>A0AAW1SFI7</accession>
<feature type="region of interest" description="Disordered" evidence="2">
    <location>
        <begin position="30"/>
        <end position="49"/>
    </location>
</feature>
<dbReference type="GO" id="GO:0006281">
    <property type="term" value="P:DNA repair"/>
    <property type="evidence" value="ECO:0007669"/>
    <property type="project" value="TreeGrafter"/>
</dbReference>
<feature type="compositionally biased region" description="Polar residues" evidence="2">
    <location>
        <begin position="302"/>
        <end position="315"/>
    </location>
</feature>
<feature type="region of interest" description="Disordered" evidence="2">
    <location>
        <begin position="1033"/>
        <end position="1063"/>
    </location>
</feature>
<feature type="region of interest" description="Disordered" evidence="2">
    <location>
        <begin position="104"/>
        <end position="132"/>
    </location>
</feature>
<protein>
    <submittedName>
        <fullName evidence="5">Uncharacterized protein</fullName>
    </submittedName>
</protein>
<dbReference type="Pfam" id="PF00271">
    <property type="entry name" value="Helicase_C"/>
    <property type="match status" value="1"/>
</dbReference>
<feature type="region of interest" description="Disordered" evidence="2">
    <location>
        <begin position="1671"/>
        <end position="1694"/>
    </location>
</feature>
<feature type="region of interest" description="Disordered" evidence="2">
    <location>
        <begin position="217"/>
        <end position="245"/>
    </location>
</feature>
<dbReference type="GO" id="GO:0003676">
    <property type="term" value="F:nucleic acid binding"/>
    <property type="evidence" value="ECO:0007669"/>
    <property type="project" value="InterPro"/>
</dbReference>
<reference evidence="5 6" key="1">
    <citation type="journal article" date="2024" name="Nat. Commun.">
        <title>Phylogenomics reveals the evolutionary origins of lichenization in chlorophyte algae.</title>
        <authorList>
            <person name="Puginier C."/>
            <person name="Libourel C."/>
            <person name="Otte J."/>
            <person name="Skaloud P."/>
            <person name="Haon M."/>
            <person name="Grisel S."/>
            <person name="Petersen M."/>
            <person name="Berrin J.G."/>
            <person name="Delaux P.M."/>
            <person name="Dal Grande F."/>
            <person name="Keller J."/>
        </authorList>
    </citation>
    <scope>NUCLEOTIDE SEQUENCE [LARGE SCALE GENOMIC DNA]</scope>
    <source>
        <strain evidence="5 6">SAG 2145</strain>
    </source>
</reference>
<feature type="compositionally biased region" description="Polar residues" evidence="2">
    <location>
        <begin position="427"/>
        <end position="446"/>
    </location>
</feature>
<dbReference type="InterPro" id="IPR003615">
    <property type="entry name" value="HNH_nuc"/>
</dbReference>
<evidence type="ECO:0000259" key="3">
    <source>
        <dbReference type="PROSITE" id="PS51192"/>
    </source>
</evidence>
<feature type="region of interest" description="Disordered" evidence="2">
    <location>
        <begin position="962"/>
        <end position="1000"/>
    </location>
</feature>
<feature type="compositionally biased region" description="Polar residues" evidence="2">
    <location>
        <begin position="1737"/>
        <end position="1760"/>
    </location>
</feature>
<dbReference type="GO" id="GO:0031297">
    <property type="term" value="P:replication fork processing"/>
    <property type="evidence" value="ECO:0007669"/>
    <property type="project" value="TreeGrafter"/>
</dbReference>
<dbReference type="Gene3D" id="3.40.50.300">
    <property type="entry name" value="P-loop containing nucleotide triphosphate hydrolases"/>
    <property type="match status" value="1"/>
</dbReference>
<evidence type="ECO:0000256" key="1">
    <source>
        <dbReference type="ARBA" id="ARBA00022801"/>
    </source>
</evidence>
<evidence type="ECO:0000259" key="4">
    <source>
        <dbReference type="PROSITE" id="PS51194"/>
    </source>
</evidence>
<dbReference type="SUPFAM" id="SSF52540">
    <property type="entry name" value="P-loop containing nucleoside triphosphate hydrolases"/>
    <property type="match status" value="2"/>
</dbReference>
<proteinExistence type="predicted"/>
<dbReference type="GO" id="GO:0008270">
    <property type="term" value="F:zinc ion binding"/>
    <property type="evidence" value="ECO:0007669"/>
    <property type="project" value="InterPro"/>
</dbReference>
<feature type="region of interest" description="Disordered" evidence="2">
    <location>
        <begin position="1828"/>
        <end position="1885"/>
    </location>
</feature>
<dbReference type="PANTHER" id="PTHR45766:SF5">
    <property type="entry name" value="SNF2 DOMAIN-CONTAINING PROTEIN _ HELICASE DOMAIN-CONTAINING PROTEIN _ HNH ENDONUCLEASE DOMAIN-CONTAINING PROTEIN"/>
    <property type="match status" value="1"/>
</dbReference>
<comment type="caution">
    <text evidence="5">The sequence shown here is derived from an EMBL/GenBank/DDBJ whole genome shotgun (WGS) entry which is preliminary data.</text>
</comment>
<dbReference type="InterPro" id="IPR002711">
    <property type="entry name" value="HNH"/>
</dbReference>
<dbReference type="InterPro" id="IPR027417">
    <property type="entry name" value="P-loop_NTPase"/>
</dbReference>
<dbReference type="InterPro" id="IPR014001">
    <property type="entry name" value="Helicase_ATP-bd"/>
</dbReference>
<dbReference type="SMART" id="SM00487">
    <property type="entry name" value="DEXDc"/>
    <property type="match status" value="1"/>
</dbReference>
<dbReference type="EMBL" id="JALJOS010000001">
    <property type="protein sequence ID" value="KAK9844936.1"/>
    <property type="molecule type" value="Genomic_DNA"/>
</dbReference>
<name>A0AAW1SFI7_9CHLO</name>
<feature type="region of interest" description="Disordered" evidence="2">
    <location>
        <begin position="165"/>
        <end position="189"/>
    </location>
</feature>
<dbReference type="CDD" id="cd18010">
    <property type="entry name" value="DEXHc_HARP_SMARCAL1"/>
    <property type="match status" value="1"/>
</dbReference>
<feature type="region of interest" description="Disordered" evidence="2">
    <location>
        <begin position="408"/>
        <end position="467"/>
    </location>
</feature>
<dbReference type="InterPro" id="IPR000330">
    <property type="entry name" value="SNF2_N"/>
</dbReference>
<feature type="region of interest" description="Disordered" evidence="2">
    <location>
        <begin position="1780"/>
        <end position="1802"/>
    </location>
</feature>
<dbReference type="Pfam" id="PF00176">
    <property type="entry name" value="SNF2-rel_dom"/>
    <property type="match status" value="1"/>
</dbReference>
<evidence type="ECO:0000313" key="5">
    <source>
        <dbReference type="EMBL" id="KAK9844936.1"/>
    </source>
</evidence>
<dbReference type="PROSITE" id="PS51194">
    <property type="entry name" value="HELICASE_CTER"/>
    <property type="match status" value="1"/>
</dbReference>
<dbReference type="CDD" id="cd18793">
    <property type="entry name" value="SF2_C_SNF"/>
    <property type="match status" value="1"/>
</dbReference>
<dbReference type="Pfam" id="PF01844">
    <property type="entry name" value="HNH"/>
    <property type="match status" value="1"/>
</dbReference>
<dbReference type="SMART" id="SM00490">
    <property type="entry name" value="HELICc"/>
    <property type="match status" value="1"/>
</dbReference>
<dbReference type="GO" id="GO:0016787">
    <property type="term" value="F:hydrolase activity"/>
    <property type="evidence" value="ECO:0007669"/>
    <property type="project" value="UniProtKB-KW"/>
</dbReference>
<dbReference type="GO" id="GO:0004520">
    <property type="term" value="F:DNA endonuclease activity"/>
    <property type="evidence" value="ECO:0007669"/>
    <property type="project" value="TreeGrafter"/>
</dbReference>
<feature type="region of interest" description="Disordered" evidence="2">
    <location>
        <begin position="598"/>
        <end position="617"/>
    </location>
</feature>
<dbReference type="CDD" id="cd00085">
    <property type="entry name" value="HNHc"/>
    <property type="match status" value="1"/>
</dbReference>
<dbReference type="PROSITE" id="PS51192">
    <property type="entry name" value="HELICASE_ATP_BIND_1"/>
    <property type="match status" value="1"/>
</dbReference>
<sequence length="2017" mass="216062">MAFDWGQADDDDLYSSLDWDLVAQQAAKRARVNSASESRHNLPNRQQFATVQASELPASGQQLTGQHQAEPACVVTEATPEGQHAGSFQLQPALSQLQEFWQPAPAPSDFAPPGQSGETSHASLPDTSAMAPGNAWPKHPQFNTFNHAPGPATNHGSTLHRIDSAHRSGQAPTPGLPSSPPAPGLLMSDPAASATLGQVEQPYAHLFAREVIKPYGQDDNGSAHGPSSLNGLACHHQESDAGEPDLATASCQVKSGSSCAVPQVSAAALSAAGVSHQAPTTANQMPTPLATGVWSASKRSRAPQQLPEQASTTHTDLPGSSAPAPAHVDEFLRIQHVVRNAPANSQLPGGAAAGLPQHYAHASRPAVLQWPKSGHTQQQQIHQDSACNGSVDMLHQDNFAFIHRQQPHPNWAANGSSDVGMRQQQQHSASSTHTLQPRANGASSGDINCAAPGQSVPAGAQRHSMPDAQVTSGGIVLRQAACFAHACKQHKLAQPEPPFERCPGVYRQGQGEVCGGLLEWAACEQGYGIWRCTQQDTCSWWEWAAPRLPHPWLTLEISGPATFKVAAAPGATAAVEACGGVLALLQAAGLDAGLWTRPFQTNTPSDEQSAADTSTAEATPAGVLEMDLEQYEVVRQALLNKRQHGLELADTSRPNAFIPAPTLAAFRKPQGQSTQAEEAQKRLAVIPGPLASALLPFQLDGVKWGIAHSGRVLIADEMGVGKTVQAIALASAYKEEWPLLIIAPASLRLVWAEELERWLPHLRPSQIHVIENRTDRLDLSKQLPQVVITSYEMLQRLTCDACRIGPPMQNTPTCPGKQGCMAQFGWRVVIADESHTLRTSNRAPDARHTEAVASVVKRATRAIFLSGTPSLSRPFDLFRQVDALRPGLLGTSREVFAQRYCARRLAPVWQKGRRTDHRKWDNSGLARATELHLLLKQEVMLRRLKVEVMAQLPPKRRQVVRLPPPKQADWPPSEMSVQDVEGEEVPEGEAGEQEGKVDEQQKLRELSSDHRTGLAKLPNVIEWLINKLGHGHDNGSSRAAQDMSAARGCSHDQSQAAAGSRPARPRTKLLVFAHHRGVMNKLAAALEGQGGGADWQGIPYVRIDGASDSRDRRAAVAQFRDDPAIAVALLSVTAAGIGLDFSTASAVVFAELPQEIAFVRQAEDRAHRHGQRMPVNVYFLVSRGTSDDKRWRALNRSLERVTAVHDAAQGTDAGGILIDRVCEASDRAVATQMVPLTLSKTPQPPGNTTSSTNDTGTPGSPPASPGCRAESLNLDESSAAHVTEQSAHGRDEPSDDSDADLLSPGMVRMAGMRTPRTRAAAAKRAVQDSLTLMEMQDKVWFEVSQNTGRVHMHHAVDGSAMLGLSLPMELLLMEDGPCATLANIYHALDCRKAGGSAHVGPAGVLAVAPGTTSRQLRAIVAAAREFAAEWTELRSIFQSKLFGHVLRPPLQSHVEELESKANAAGAYGSSLDRFTDAWQGSICAPAGSDVHTVTVLYPRIGKSSLYKQAFRSSKERLCITCGSAVSCSLPAETVLEGAMHLFCGVECETNFCIRANSGAMRRALFKLERGVCQTCRLNCHALVGRIRTIEKGTDDWEARRRALLLLLAPTFGQHGAKAYLDRLVKYAVEGNAWHADHIMPVHKGGGLCGLENLRTLCVLCHMEVTRRQARQRAAARKAAKKAAAEGSSHPTTQTSITAYMSQPSTRAPFSNFSKVARQGISTAAASDEPGSLEETPGSPSSVICQPQASISSHGTPSCSLASRDGTITDADAEMRLPADSAQGSERDFQSGGGHQHDPAEVASSPRPILLGQANPMVSPLPPDLQMFACAPAAPDLPPASPDLQLSQQAPAPNDSSSIPGMNLTGNDPHAKPQSPQHSRAAQRRLATRAQQVLVGPAQSLFPGSSNASSEGGFSSSTREIVPARNPLDDQLLAMMAANQTRHSQSGHNSCQPRQHKRLLLVAMQLSCSIICSKIKAALQSLAQKSLWVEELGHMKHGVGWLGLLPGHNESSMQWYTG</sequence>
<dbReference type="GO" id="GO:0005524">
    <property type="term" value="F:ATP binding"/>
    <property type="evidence" value="ECO:0007669"/>
    <property type="project" value="InterPro"/>
</dbReference>
<feature type="region of interest" description="Disordered" evidence="2">
    <location>
        <begin position="1898"/>
        <end position="1917"/>
    </location>
</feature>
<dbReference type="Gene3D" id="3.40.50.10810">
    <property type="entry name" value="Tandem AAA-ATPase domain"/>
    <property type="match status" value="1"/>
</dbReference>
<feature type="compositionally biased region" description="Acidic residues" evidence="2">
    <location>
        <begin position="980"/>
        <end position="992"/>
    </location>
</feature>
<feature type="region of interest" description="Disordered" evidence="2">
    <location>
        <begin position="1235"/>
        <end position="1303"/>
    </location>
</feature>
<gene>
    <name evidence="5" type="ORF">WJX74_008894</name>
</gene>
<evidence type="ECO:0000256" key="2">
    <source>
        <dbReference type="SAM" id="MobiDB-lite"/>
    </source>
</evidence>